<dbReference type="InterPro" id="IPR012336">
    <property type="entry name" value="Thioredoxin-like_fold"/>
</dbReference>
<dbReference type="AlphaFoldDB" id="A0A3N4MMI7"/>
<reference evidence="7" key="1">
    <citation type="submission" date="2018-11" db="EMBL/GenBank/DDBJ databases">
        <title>Chitinophaga lutea sp.nov., isolate from arsenic contaminated soil.</title>
        <authorList>
            <person name="Zong Y."/>
        </authorList>
    </citation>
    <scope>NUCLEOTIDE SEQUENCE [LARGE SCALE GENOMIC DNA]</scope>
    <source>
        <strain evidence="7">YLT18</strain>
    </source>
</reference>
<dbReference type="EMBL" id="RMBX01000006">
    <property type="protein sequence ID" value="RPD40819.1"/>
    <property type="molecule type" value="Genomic_DNA"/>
</dbReference>
<organism evidence="6 7">
    <name type="scientific">Chitinophaga barathri</name>
    <dbReference type="NCBI Taxonomy" id="1647451"/>
    <lineage>
        <taxon>Bacteria</taxon>
        <taxon>Pseudomonadati</taxon>
        <taxon>Bacteroidota</taxon>
        <taxon>Chitinophagia</taxon>
        <taxon>Chitinophagales</taxon>
        <taxon>Chitinophagaceae</taxon>
        <taxon>Chitinophaga</taxon>
    </lineage>
</organism>
<evidence type="ECO:0000313" key="7">
    <source>
        <dbReference type="Proteomes" id="UP000279089"/>
    </source>
</evidence>
<keyword evidence="7" id="KW-1185">Reference proteome</keyword>
<evidence type="ECO:0000256" key="2">
    <source>
        <dbReference type="ARBA" id="ARBA00022748"/>
    </source>
</evidence>
<proteinExistence type="predicted"/>
<evidence type="ECO:0000259" key="5">
    <source>
        <dbReference type="PROSITE" id="PS51352"/>
    </source>
</evidence>
<comment type="caution">
    <text evidence="6">The sequence shown here is derived from an EMBL/GenBank/DDBJ whole genome shotgun (WGS) entry which is preliminary data.</text>
</comment>
<keyword evidence="2" id="KW-0201">Cytochrome c-type biogenesis</keyword>
<evidence type="ECO:0000256" key="1">
    <source>
        <dbReference type="ARBA" id="ARBA00004196"/>
    </source>
</evidence>
<dbReference type="PANTHER" id="PTHR42852">
    <property type="entry name" value="THIOL:DISULFIDE INTERCHANGE PROTEIN DSBE"/>
    <property type="match status" value="1"/>
</dbReference>
<dbReference type="GO" id="GO:0030313">
    <property type="term" value="C:cell envelope"/>
    <property type="evidence" value="ECO:0007669"/>
    <property type="project" value="UniProtKB-SubCell"/>
</dbReference>
<name>A0A3N4MMI7_9BACT</name>
<accession>A0A3N4MMI7</accession>
<dbReference type="InterPro" id="IPR036249">
    <property type="entry name" value="Thioredoxin-like_sf"/>
</dbReference>
<dbReference type="GO" id="GO:0017004">
    <property type="term" value="P:cytochrome complex assembly"/>
    <property type="evidence" value="ECO:0007669"/>
    <property type="project" value="UniProtKB-KW"/>
</dbReference>
<dbReference type="PANTHER" id="PTHR42852:SF6">
    <property type="entry name" value="THIOL:DISULFIDE INTERCHANGE PROTEIN DSBE"/>
    <property type="match status" value="1"/>
</dbReference>
<dbReference type="OrthoDB" id="743079at2"/>
<dbReference type="PROSITE" id="PS51352">
    <property type="entry name" value="THIOREDOXIN_2"/>
    <property type="match status" value="1"/>
</dbReference>
<keyword evidence="3" id="KW-1015">Disulfide bond</keyword>
<gene>
    <name evidence="6" type="ORF">EG028_12370</name>
</gene>
<dbReference type="InterPro" id="IPR050553">
    <property type="entry name" value="Thioredoxin_ResA/DsbE_sf"/>
</dbReference>
<comment type="subcellular location">
    <subcellularLocation>
        <location evidence="1">Cell envelope</location>
    </subcellularLocation>
</comment>
<evidence type="ECO:0000313" key="6">
    <source>
        <dbReference type="EMBL" id="RPD40819.1"/>
    </source>
</evidence>
<sequence length="535" mass="61425">MMAPGIHRGFFLNYPTKYFLFTKYSYIVLIKTLYMLKSISTLAVCLGSLLCSAQQKAPAPLELKNDSLTIIGQYDHYNHQPKDEFVLTVFDWTSSYQKKYATPIDPSGKFSLTVPFPTAGELYLDWGRISEMTIGLPGETIRLYADLDDYKRPADFTDKSREEWFSRKTKTRFDGANAGFHTSVRLFKRELTRRTSREQSEWRNTITSDLVYRDSVMLKLKNDLRFLDEYAQNHPMEPRAKQYLAADLRCEATSGLSQYSYNLREQKKDAFSPDYMETLDSIRTLVQSAGYYSGDYMTMLRDLKSYAYTVASGVKSRNTDSVFQLLVTNPAEKEITYTWDVNRTLETSMPLEPSAIETFEGKVKNPFLRAAIMAKNNALLKLAQDDSMLKDTRLVTSMPEFTTAEEMLAHIAGQYKGKVIYMDIWGTWCAPCRDQMNYVPALKQRLKGKDVVFVYLANNSVEKAWKGAIKQHKLVGDNVVHYNLPREQQGILEKKYLYGGWPTYIIIDKEGKYVTNQAPRPSQPDEAVKAITDLL</sequence>
<dbReference type="Gene3D" id="3.40.30.10">
    <property type="entry name" value="Glutaredoxin"/>
    <property type="match status" value="1"/>
</dbReference>
<dbReference type="CDD" id="cd02966">
    <property type="entry name" value="TlpA_like_family"/>
    <property type="match status" value="1"/>
</dbReference>
<dbReference type="SUPFAM" id="SSF52833">
    <property type="entry name" value="Thioredoxin-like"/>
    <property type="match status" value="1"/>
</dbReference>
<feature type="domain" description="Thioredoxin" evidence="5">
    <location>
        <begin position="392"/>
        <end position="535"/>
    </location>
</feature>
<protein>
    <submittedName>
        <fullName evidence="6">TlpA family protein disulfide reductase</fullName>
    </submittedName>
</protein>
<evidence type="ECO:0000256" key="3">
    <source>
        <dbReference type="ARBA" id="ARBA00023157"/>
    </source>
</evidence>
<keyword evidence="4" id="KW-0676">Redox-active center</keyword>
<evidence type="ECO:0000256" key="4">
    <source>
        <dbReference type="ARBA" id="ARBA00023284"/>
    </source>
</evidence>
<dbReference type="Pfam" id="PF13905">
    <property type="entry name" value="Thioredoxin_8"/>
    <property type="match status" value="1"/>
</dbReference>
<dbReference type="Proteomes" id="UP000279089">
    <property type="component" value="Unassembled WGS sequence"/>
</dbReference>
<dbReference type="InterPro" id="IPR013766">
    <property type="entry name" value="Thioredoxin_domain"/>
</dbReference>